<dbReference type="PANTHER" id="PTHR15462">
    <property type="entry name" value="SERINE PROTEASE"/>
    <property type="match status" value="1"/>
</dbReference>
<evidence type="ECO:0000313" key="3">
    <source>
        <dbReference type="EMBL" id="MBM9508655.1"/>
    </source>
</evidence>
<reference evidence="3 4" key="1">
    <citation type="submission" date="2021-01" db="EMBL/GenBank/DDBJ databases">
        <title>Streptomyces acididurans sp. nov., isolated from a peat swamp forest soil.</title>
        <authorList>
            <person name="Chantavorakit T."/>
            <person name="Duangmal K."/>
        </authorList>
    </citation>
    <scope>NUCLEOTIDE SEQUENCE [LARGE SCALE GENOMIC DNA]</scope>
    <source>
        <strain evidence="3 4">KK5PA1</strain>
    </source>
</reference>
<feature type="signal peptide" evidence="2">
    <location>
        <begin position="1"/>
        <end position="30"/>
    </location>
</feature>
<dbReference type="Pfam" id="PF13365">
    <property type="entry name" value="Trypsin_2"/>
    <property type="match status" value="1"/>
</dbReference>
<gene>
    <name evidence="3" type="ORF">ITX44_29700</name>
</gene>
<evidence type="ECO:0000256" key="2">
    <source>
        <dbReference type="SAM" id="SignalP"/>
    </source>
</evidence>
<accession>A0ABS2U2A0</accession>
<keyword evidence="1 2" id="KW-0732">Signal</keyword>
<comment type="caution">
    <text evidence="3">The sequence shown here is derived from an EMBL/GenBank/DDBJ whole genome shotgun (WGS) entry which is preliminary data.</text>
</comment>
<dbReference type="Proteomes" id="UP000749040">
    <property type="component" value="Unassembled WGS sequence"/>
</dbReference>
<feature type="chain" id="PRO_5046114799" description="Trypsin" evidence="2">
    <location>
        <begin position="31"/>
        <end position="269"/>
    </location>
</feature>
<dbReference type="EMBL" id="JADKYB010000019">
    <property type="protein sequence ID" value="MBM9508655.1"/>
    <property type="molecule type" value="Genomic_DNA"/>
</dbReference>
<keyword evidence="4" id="KW-1185">Reference proteome</keyword>
<protein>
    <recommendedName>
        <fullName evidence="5">Trypsin</fullName>
    </recommendedName>
</protein>
<evidence type="ECO:0000256" key="1">
    <source>
        <dbReference type="ARBA" id="ARBA00022729"/>
    </source>
</evidence>
<dbReference type="InterPro" id="IPR050966">
    <property type="entry name" value="Glutamyl_endopeptidase"/>
</dbReference>
<organism evidence="3 4">
    <name type="scientific">Actinacidiphila acididurans</name>
    <dbReference type="NCBI Taxonomy" id="2784346"/>
    <lineage>
        <taxon>Bacteria</taxon>
        <taxon>Bacillati</taxon>
        <taxon>Actinomycetota</taxon>
        <taxon>Actinomycetes</taxon>
        <taxon>Kitasatosporales</taxon>
        <taxon>Streptomycetaceae</taxon>
        <taxon>Actinacidiphila</taxon>
    </lineage>
</organism>
<dbReference type="Gene3D" id="2.40.10.10">
    <property type="entry name" value="Trypsin-like serine proteases"/>
    <property type="match status" value="2"/>
</dbReference>
<sequence>MPRFVRATLTGLLAVALVALGTWSAGPATADPPAPPGTPTAAPFDGTPTVGPLFADGLGHAHSCTASVVASPRHDLLLAAAHCLSGTAAGWLFAPGYDAGRTPYGVWTVTHAYVDPQWTLSQDPRYDYAILQVAKAPRGGRTVAVQDVTGANVLGQAPPAGQRIADVAYNAGIGDQPVRCATTVYRTGDFPTFDCHGFVGGSSGSPWLTALPGSPWTYVVGLIGGLHQGGCYEYTSYSPALGLRAYELLLRATLGLHPDTVPAAGGDGC</sequence>
<dbReference type="InterPro" id="IPR043504">
    <property type="entry name" value="Peptidase_S1_PA_chymotrypsin"/>
</dbReference>
<dbReference type="RefSeq" id="WP_205360897.1">
    <property type="nucleotide sequence ID" value="NZ_JADKYB010000019.1"/>
</dbReference>
<dbReference type="SUPFAM" id="SSF50494">
    <property type="entry name" value="Trypsin-like serine proteases"/>
    <property type="match status" value="1"/>
</dbReference>
<evidence type="ECO:0000313" key="4">
    <source>
        <dbReference type="Proteomes" id="UP000749040"/>
    </source>
</evidence>
<name>A0ABS2U2A0_9ACTN</name>
<evidence type="ECO:0008006" key="5">
    <source>
        <dbReference type="Google" id="ProtNLM"/>
    </source>
</evidence>
<dbReference type="InterPro" id="IPR009003">
    <property type="entry name" value="Peptidase_S1_PA"/>
</dbReference>
<proteinExistence type="predicted"/>